<name>A0A0C2IVD2_THEKT</name>
<feature type="compositionally biased region" description="Basic and acidic residues" evidence="1">
    <location>
        <begin position="64"/>
        <end position="74"/>
    </location>
</feature>
<dbReference type="EMBL" id="JWZT01005423">
    <property type="protein sequence ID" value="KII60802.1"/>
    <property type="molecule type" value="Genomic_DNA"/>
</dbReference>
<sequence length="143" mass="15788">MNPEPDGSEYLTGGISQHNIHIQFTPIAARCFFGSWFDARSPELTDAELPNQECPETRAASAPDKPRGCKDKCGDSSTSEVSWSVSMYHVGKLEFKIGNGTDGLVILARVDYSHLNISVSRCRSPCFEGTVNSWKVKSVYRLV</sequence>
<evidence type="ECO:0000313" key="2">
    <source>
        <dbReference type="EMBL" id="KII60802.1"/>
    </source>
</evidence>
<protein>
    <submittedName>
        <fullName evidence="2">Uncharacterized protein</fullName>
    </submittedName>
</protein>
<reference evidence="2 3" key="1">
    <citation type="journal article" date="2014" name="Genome Biol. Evol.">
        <title>The genome of the myxosporean Thelohanellus kitauei shows adaptations to nutrient acquisition within its fish host.</title>
        <authorList>
            <person name="Yang Y."/>
            <person name="Xiong J."/>
            <person name="Zhou Z."/>
            <person name="Huo F."/>
            <person name="Miao W."/>
            <person name="Ran C."/>
            <person name="Liu Y."/>
            <person name="Zhang J."/>
            <person name="Feng J."/>
            <person name="Wang M."/>
            <person name="Wang M."/>
            <person name="Wang L."/>
            <person name="Yao B."/>
        </authorList>
    </citation>
    <scope>NUCLEOTIDE SEQUENCE [LARGE SCALE GENOMIC DNA]</scope>
    <source>
        <strain evidence="2">Wuqing</strain>
    </source>
</reference>
<comment type="caution">
    <text evidence="2">The sequence shown here is derived from an EMBL/GenBank/DDBJ whole genome shotgun (WGS) entry which is preliminary data.</text>
</comment>
<proteinExistence type="predicted"/>
<accession>A0A0C2IVD2</accession>
<organism evidence="2 3">
    <name type="scientific">Thelohanellus kitauei</name>
    <name type="common">Myxosporean</name>
    <dbReference type="NCBI Taxonomy" id="669202"/>
    <lineage>
        <taxon>Eukaryota</taxon>
        <taxon>Metazoa</taxon>
        <taxon>Cnidaria</taxon>
        <taxon>Myxozoa</taxon>
        <taxon>Myxosporea</taxon>
        <taxon>Bivalvulida</taxon>
        <taxon>Platysporina</taxon>
        <taxon>Myxobolidae</taxon>
        <taxon>Thelohanellus</taxon>
    </lineage>
</organism>
<gene>
    <name evidence="2" type="ORF">RF11_01824</name>
</gene>
<dbReference type="Proteomes" id="UP000031668">
    <property type="component" value="Unassembled WGS sequence"/>
</dbReference>
<evidence type="ECO:0000313" key="3">
    <source>
        <dbReference type="Proteomes" id="UP000031668"/>
    </source>
</evidence>
<evidence type="ECO:0000256" key="1">
    <source>
        <dbReference type="SAM" id="MobiDB-lite"/>
    </source>
</evidence>
<dbReference type="AlphaFoldDB" id="A0A0C2IVD2"/>
<keyword evidence="3" id="KW-1185">Reference proteome</keyword>
<feature type="region of interest" description="Disordered" evidence="1">
    <location>
        <begin position="48"/>
        <end position="79"/>
    </location>
</feature>